<sequence length="436" mass="48464">MEPSAKRPRILERGKTQDEELDELFDTGLFDEPARSSEETERQQFCERLVEDGFKISEEELPELLATVRDRGAAWGRSANLRSLALLAACVARSSRGVRIAFVAQEGLNELGHVLKEAVTSLESDQKEEAGMLALACLACLKALPLGRAALWEHRQAIGKPFDQLHRWCGKTTTALAAELRAPTLELCRRWRRQPKPAAQEQSLEDKALRKRAVDLISQGLQGVARGSPLASPMASPLPPQSPAQLPNHLAAAEVENALWARYGRNRAAEYRHHARMLRTNLVLPGNAELRARILSGDLRPEELILLDSDALAPEEVRKKREEQRAKAMKESVVEELVPRRPDGDNTFFDRGADLNTAPAVWVSPSKDDGKEKEEAKDKEEVPRMLPPPTPFQHAGPTPRLEIKEGTEVLEVMPTPGPIQEDDDEMGVLRYLASSP</sequence>
<dbReference type="EMBL" id="CAUJNA010003573">
    <property type="protein sequence ID" value="CAJ1405215.1"/>
    <property type="molecule type" value="Genomic_DNA"/>
</dbReference>
<feature type="compositionally biased region" description="Basic and acidic residues" evidence="1">
    <location>
        <begin position="366"/>
        <end position="383"/>
    </location>
</feature>
<feature type="region of interest" description="Disordered" evidence="1">
    <location>
        <begin position="359"/>
        <end position="399"/>
    </location>
</feature>
<feature type="domain" description="TFIIS central" evidence="2">
    <location>
        <begin position="209"/>
        <end position="340"/>
    </location>
</feature>
<evidence type="ECO:0000259" key="2">
    <source>
        <dbReference type="PROSITE" id="PS51321"/>
    </source>
</evidence>
<dbReference type="AlphaFoldDB" id="A0AA36NAI2"/>
<evidence type="ECO:0000256" key="1">
    <source>
        <dbReference type="SAM" id="MobiDB-lite"/>
    </source>
</evidence>
<dbReference type="GO" id="GO:0006351">
    <property type="term" value="P:DNA-templated transcription"/>
    <property type="evidence" value="ECO:0007669"/>
    <property type="project" value="InterPro"/>
</dbReference>
<protein>
    <recommendedName>
        <fullName evidence="2">TFIIS central domain-containing protein</fullName>
    </recommendedName>
</protein>
<reference evidence="3" key="1">
    <citation type="submission" date="2023-08" db="EMBL/GenBank/DDBJ databases">
        <authorList>
            <person name="Chen Y."/>
            <person name="Shah S."/>
            <person name="Dougan E. K."/>
            <person name="Thang M."/>
            <person name="Chan C."/>
        </authorList>
    </citation>
    <scope>NUCLEOTIDE SEQUENCE</scope>
</reference>
<dbReference type="Pfam" id="PF07500">
    <property type="entry name" value="TFIIS_M"/>
    <property type="match status" value="1"/>
</dbReference>
<evidence type="ECO:0000313" key="3">
    <source>
        <dbReference type="EMBL" id="CAJ1405215.1"/>
    </source>
</evidence>
<dbReference type="SMART" id="SM00510">
    <property type="entry name" value="TFS2M"/>
    <property type="match status" value="1"/>
</dbReference>
<dbReference type="Proteomes" id="UP001178507">
    <property type="component" value="Unassembled WGS sequence"/>
</dbReference>
<gene>
    <name evidence="3" type="ORF">EVOR1521_LOCUS27493</name>
</gene>
<dbReference type="PROSITE" id="PS51321">
    <property type="entry name" value="TFIIS_CENTRAL"/>
    <property type="match status" value="1"/>
</dbReference>
<comment type="caution">
    <text evidence="3">The sequence shown here is derived from an EMBL/GenBank/DDBJ whole genome shotgun (WGS) entry which is preliminary data.</text>
</comment>
<accession>A0AA36NAI2</accession>
<dbReference type="SUPFAM" id="SSF46942">
    <property type="entry name" value="Elongation factor TFIIS domain 2"/>
    <property type="match status" value="1"/>
</dbReference>
<proteinExistence type="predicted"/>
<dbReference type="InterPro" id="IPR036575">
    <property type="entry name" value="TFIIS_cen_dom_sf"/>
</dbReference>
<dbReference type="InterPro" id="IPR003618">
    <property type="entry name" value="TFIIS_cen_dom"/>
</dbReference>
<name>A0AA36NAI2_9DINO</name>
<dbReference type="Gene3D" id="1.10.472.30">
    <property type="entry name" value="Transcription elongation factor S-II, central domain"/>
    <property type="match status" value="1"/>
</dbReference>
<keyword evidence="4" id="KW-1185">Reference proteome</keyword>
<evidence type="ECO:0000313" key="4">
    <source>
        <dbReference type="Proteomes" id="UP001178507"/>
    </source>
</evidence>
<organism evidence="3 4">
    <name type="scientific">Effrenium voratum</name>
    <dbReference type="NCBI Taxonomy" id="2562239"/>
    <lineage>
        <taxon>Eukaryota</taxon>
        <taxon>Sar</taxon>
        <taxon>Alveolata</taxon>
        <taxon>Dinophyceae</taxon>
        <taxon>Suessiales</taxon>
        <taxon>Symbiodiniaceae</taxon>
        <taxon>Effrenium</taxon>
    </lineage>
</organism>